<name>A0ABP9NKH2_9PSEU</name>
<organism evidence="1 2">
    <name type="scientific">Pseudonocardia adelaidensis</name>
    <dbReference type="NCBI Taxonomy" id="648754"/>
    <lineage>
        <taxon>Bacteria</taxon>
        <taxon>Bacillati</taxon>
        <taxon>Actinomycetota</taxon>
        <taxon>Actinomycetes</taxon>
        <taxon>Pseudonocardiales</taxon>
        <taxon>Pseudonocardiaceae</taxon>
        <taxon>Pseudonocardia</taxon>
    </lineage>
</organism>
<accession>A0ABP9NKH2</accession>
<dbReference type="Proteomes" id="UP001500804">
    <property type="component" value="Unassembled WGS sequence"/>
</dbReference>
<keyword evidence="2" id="KW-1185">Reference proteome</keyword>
<gene>
    <name evidence="1" type="ORF">GCM10023320_37790</name>
</gene>
<dbReference type="EMBL" id="BAABJO010000013">
    <property type="protein sequence ID" value="GAA5124547.1"/>
    <property type="molecule type" value="Genomic_DNA"/>
</dbReference>
<comment type="caution">
    <text evidence="1">The sequence shown here is derived from an EMBL/GenBank/DDBJ whole genome shotgun (WGS) entry which is preliminary data.</text>
</comment>
<proteinExistence type="predicted"/>
<evidence type="ECO:0000313" key="2">
    <source>
        <dbReference type="Proteomes" id="UP001500804"/>
    </source>
</evidence>
<evidence type="ECO:0000313" key="1">
    <source>
        <dbReference type="EMBL" id="GAA5124547.1"/>
    </source>
</evidence>
<sequence length="93" mass="9649">MPSGRPVVPAPRTRPAPARAALGQAAVSLRHDVTAESVRQALADVRTALRSCLAGDRERSYDDIVLLDDAGVCTGIVRVTDLLPEATAATSAA</sequence>
<protein>
    <submittedName>
        <fullName evidence="1">Uncharacterized protein</fullName>
    </submittedName>
</protein>
<reference evidence="2" key="1">
    <citation type="journal article" date="2019" name="Int. J. Syst. Evol. Microbiol.">
        <title>The Global Catalogue of Microorganisms (GCM) 10K type strain sequencing project: providing services to taxonomists for standard genome sequencing and annotation.</title>
        <authorList>
            <consortium name="The Broad Institute Genomics Platform"/>
            <consortium name="The Broad Institute Genome Sequencing Center for Infectious Disease"/>
            <person name="Wu L."/>
            <person name="Ma J."/>
        </authorList>
    </citation>
    <scope>NUCLEOTIDE SEQUENCE [LARGE SCALE GENOMIC DNA]</scope>
    <source>
        <strain evidence="2">JCM 18302</strain>
    </source>
</reference>